<gene>
    <name evidence="7 8" type="primary">mltG</name>
    <name evidence="8" type="ORF">H9Y05_05170</name>
</gene>
<evidence type="ECO:0000256" key="3">
    <source>
        <dbReference type="ARBA" id="ARBA00022989"/>
    </source>
</evidence>
<dbReference type="RefSeq" id="WP_216713680.1">
    <property type="nucleotide sequence ID" value="NZ_JACVEL010000002.1"/>
</dbReference>
<keyword evidence="5 7" id="KW-0456">Lyase</keyword>
<sequence>MAKRIIIIGFIAAGIALAYLKRAEIKQLLFGTQKTINRSEVTLLIKEDMTADALAGFLVEKGVLNETKPFLKQLEKQELSGETFDAGKYVILSGTKLTDLAHGFSRGENGHGVAELKVKVLFNRCTTIEDIGMNISKCISADSSSLVDYISAPSTLSKYSFTLQQMPALFLPDEYEMYYDTDAAEFVAAMADEFKQFWTEERKSKLKAIGLAYPSQATTLASIVYAEQGKIAAEWPVIARLYLNRLKKGMKLQSDPTFKFCWGSELNGVQRLVGKHRNIDCDYNTYKINGLPPGPICIVPKKVIDAVLSPAENNYLFMCAKPDYSGEHDFTHSDIVHVKNALAYHRWLNKEGKK</sequence>
<dbReference type="HAMAP" id="MF_02065">
    <property type="entry name" value="MltG"/>
    <property type="match status" value="1"/>
</dbReference>
<dbReference type="Proteomes" id="UP000652681">
    <property type="component" value="Unassembled WGS sequence"/>
</dbReference>
<keyword evidence="1 7" id="KW-1003">Cell membrane</keyword>
<keyword evidence="2 7" id="KW-0812">Transmembrane</keyword>
<dbReference type="PANTHER" id="PTHR30518:SF2">
    <property type="entry name" value="ENDOLYTIC MUREIN TRANSGLYCOSYLASE"/>
    <property type="match status" value="1"/>
</dbReference>
<evidence type="ECO:0000256" key="5">
    <source>
        <dbReference type="ARBA" id="ARBA00023239"/>
    </source>
</evidence>
<dbReference type="Pfam" id="PF02618">
    <property type="entry name" value="YceG"/>
    <property type="match status" value="1"/>
</dbReference>
<keyword evidence="3 7" id="KW-1133">Transmembrane helix</keyword>
<evidence type="ECO:0000313" key="8">
    <source>
        <dbReference type="EMBL" id="MBC9811862.1"/>
    </source>
</evidence>
<dbReference type="EMBL" id="JACVEL010000002">
    <property type="protein sequence ID" value="MBC9811862.1"/>
    <property type="molecule type" value="Genomic_DNA"/>
</dbReference>
<dbReference type="InterPro" id="IPR003770">
    <property type="entry name" value="MLTG-like"/>
</dbReference>
<dbReference type="GO" id="GO:0071555">
    <property type="term" value="P:cell wall organization"/>
    <property type="evidence" value="ECO:0007669"/>
    <property type="project" value="UniProtKB-KW"/>
</dbReference>
<comment type="function">
    <text evidence="7">Functions as a peptidoglycan terminase that cleaves nascent peptidoglycan strands endolytically to terminate their elongation.</text>
</comment>
<organism evidence="8 9">
    <name type="scientific">Taishania pollutisoli</name>
    <dbReference type="NCBI Taxonomy" id="2766479"/>
    <lineage>
        <taxon>Bacteria</taxon>
        <taxon>Pseudomonadati</taxon>
        <taxon>Bacteroidota</taxon>
        <taxon>Flavobacteriia</taxon>
        <taxon>Flavobacteriales</taxon>
        <taxon>Crocinitomicaceae</taxon>
        <taxon>Taishania</taxon>
    </lineage>
</organism>
<keyword evidence="4 7" id="KW-0472">Membrane</keyword>
<protein>
    <recommendedName>
        <fullName evidence="7">Endolytic murein transglycosylase</fullName>
        <ecNumber evidence="7">4.2.2.29</ecNumber>
    </recommendedName>
    <alternativeName>
        <fullName evidence="7">Peptidoglycan lytic transglycosylase</fullName>
    </alternativeName>
    <alternativeName>
        <fullName evidence="7">Peptidoglycan polymerization terminase</fullName>
    </alternativeName>
</protein>
<dbReference type="EC" id="4.2.2.29" evidence="7"/>
<name>A0A8J6PBL5_9FLAO</name>
<accession>A0A8J6PBL5</accession>
<dbReference type="NCBIfam" id="TIGR00247">
    <property type="entry name" value="endolytic transglycosylase MltG"/>
    <property type="match status" value="1"/>
</dbReference>
<evidence type="ECO:0000256" key="6">
    <source>
        <dbReference type="ARBA" id="ARBA00023316"/>
    </source>
</evidence>
<evidence type="ECO:0000256" key="4">
    <source>
        <dbReference type="ARBA" id="ARBA00023136"/>
    </source>
</evidence>
<dbReference type="PANTHER" id="PTHR30518">
    <property type="entry name" value="ENDOLYTIC MUREIN TRANSGLYCOSYLASE"/>
    <property type="match status" value="1"/>
</dbReference>
<evidence type="ECO:0000256" key="2">
    <source>
        <dbReference type="ARBA" id="ARBA00022692"/>
    </source>
</evidence>
<dbReference type="GO" id="GO:0009252">
    <property type="term" value="P:peptidoglycan biosynthetic process"/>
    <property type="evidence" value="ECO:0007669"/>
    <property type="project" value="UniProtKB-UniRule"/>
</dbReference>
<comment type="caution">
    <text evidence="8">The sequence shown here is derived from an EMBL/GenBank/DDBJ whole genome shotgun (WGS) entry which is preliminary data.</text>
</comment>
<keyword evidence="6 7" id="KW-0961">Cell wall biogenesis/degradation</keyword>
<comment type="similarity">
    <text evidence="7">Belongs to the transglycosylase MltG family.</text>
</comment>
<keyword evidence="9" id="KW-1185">Reference proteome</keyword>
<dbReference type="GO" id="GO:0005886">
    <property type="term" value="C:plasma membrane"/>
    <property type="evidence" value="ECO:0007669"/>
    <property type="project" value="UniProtKB-UniRule"/>
</dbReference>
<dbReference type="GO" id="GO:0008932">
    <property type="term" value="F:lytic endotransglycosylase activity"/>
    <property type="evidence" value="ECO:0007669"/>
    <property type="project" value="UniProtKB-UniRule"/>
</dbReference>
<evidence type="ECO:0000256" key="1">
    <source>
        <dbReference type="ARBA" id="ARBA00022475"/>
    </source>
</evidence>
<reference evidence="8" key="1">
    <citation type="submission" date="2020-09" db="EMBL/GenBank/DDBJ databases">
        <title>Taishania pollutisoli gen. nov., sp. nov., Isolated from Tetrabromobisphenol A-Contaminated Soil.</title>
        <authorList>
            <person name="Chen Q."/>
        </authorList>
    </citation>
    <scope>NUCLEOTIDE SEQUENCE</scope>
    <source>
        <strain evidence="8">CZZ-1</strain>
    </source>
</reference>
<feature type="site" description="Important for catalytic activity" evidence="7">
    <location>
        <position position="227"/>
    </location>
</feature>
<comment type="catalytic activity">
    <reaction evidence="7">
        <text>a peptidoglycan chain = a peptidoglycan chain with N-acetyl-1,6-anhydromuramyl-[peptide] at the reducing end + a peptidoglycan chain with N-acetylglucosamine at the non-reducing end.</text>
        <dbReference type="EC" id="4.2.2.29"/>
    </reaction>
</comment>
<evidence type="ECO:0000256" key="7">
    <source>
        <dbReference type="HAMAP-Rule" id="MF_02065"/>
    </source>
</evidence>
<dbReference type="AlphaFoldDB" id="A0A8J6PBL5"/>
<proteinExistence type="inferred from homology"/>
<evidence type="ECO:0000313" key="9">
    <source>
        <dbReference type="Proteomes" id="UP000652681"/>
    </source>
</evidence>